<dbReference type="RefSeq" id="WP_218688553.1">
    <property type="nucleotide sequence ID" value="NZ_CP118848.1"/>
</dbReference>
<evidence type="ECO:0000313" key="2">
    <source>
        <dbReference type="EMBL" id="WHI61261.1"/>
    </source>
</evidence>
<sequence>MNVVKFFNGIEHANLGKHSKNVKENLSSILNLEKNETSDSLFLAFSGIEIEHWKIILSQRNLFLLNSYNAAMYYYDKGIYDEDFLKNSKKINWENHFNYRYFIESFFLSGSSVLDNVAYLLKVFYDLKLNDKERISFKNIVEKLNSKKVKNNYDLKGTEQLLKKLNDIRINDQRFIKMNIIRNDIAHNNPPLTLTNPVSKLDGITVIGTGTYQDSAEVKKIMDDFLEVYVEVIDILLNISKMLNNK</sequence>
<gene>
    <name evidence="2" type="ORF">PYH69_06420</name>
</gene>
<evidence type="ECO:0000259" key="1">
    <source>
        <dbReference type="Pfam" id="PF18730"/>
    </source>
</evidence>
<reference evidence="2" key="1">
    <citation type="journal article" date="2023" name="Antibiotics">
        <title>Prevalence and Molecular Characterization of Methicillin-Resistant Staphylococci (MRS) and Mammaliicocci (MRM) in Dromedary Camels from Algeria: First Detection of SCCmec-mecC Hybrid in Methicillin-Resistant Mammaliicoccus lentus.</title>
        <authorList>
            <person name="Belhout C."/>
            <person name="Boyen F."/>
            <person name="Vereecke N."/>
            <person name="Theuns S."/>
            <person name="Taibi N."/>
            <person name="Stegger M."/>
            <person name="de la Fe-Rodriguez P.Y."/>
            <person name="Bouayad L."/>
            <person name="Elgroud R."/>
            <person name="Butaye P."/>
        </authorList>
    </citation>
    <scope>NUCLEOTIDE SEQUENCE</scope>
    <source>
        <strain evidence="2">7048</strain>
    </source>
</reference>
<feature type="domain" description="Cthe-2314-like HEPN" evidence="1">
    <location>
        <begin position="60"/>
        <end position="233"/>
    </location>
</feature>
<evidence type="ECO:0000313" key="3">
    <source>
        <dbReference type="Proteomes" id="UP001223261"/>
    </source>
</evidence>
<organism evidence="2 3">
    <name type="scientific">Mammaliicoccus lentus</name>
    <name type="common">Staphylococcus lentus</name>
    <dbReference type="NCBI Taxonomy" id="42858"/>
    <lineage>
        <taxon>Bacteria</taxon>
        <taxon>Bacillati</taxon>
        <taxon>Bacillota</taxon>
        <taxon>Bacilli</taxon>
        <taxon>Bacillales</taxon>
        <taxon>Staphylococcaceae</taxon>
        <taxon>Mammaliicoccus</taxon>
    </lineage>
</organism>
<dbReference type="AlphaFoldDB" id="A0AAX3W857"/>
<proteinExistence type="predicted"/>
<protein>
    <submittedName>
        <fullName evidence="2">Cthe_2314 family HEPN domain-containing protein</fullName>
    </submittedName>
</protein>
<dbReference type="Proteomes" id="UP001223261">
    <property type="component" value="Chromosome"/>
</dbReference>
<dbReference type="InterPro" id="IPR041394">
    <property type="entry name" value="HEPN_Cthe2314"/>
</dbReference>
<dbReference type="Pfam" id="PF18730">
    <property type="entry name" value="HEPN_Cthe2314"/>
    <property type="match status" value="1"/>
</dbReference>
<accession>A0AAX3W857</accession>
<dbReference type="EMBL" id="CP118848">
    <property type="protein sequence ID" value="WHI61261.1"/>
    <property type="molecule type" value="Genomic_DNA"/>
</dbReference>
<name>A0AAX3W857_MAMLE</name>